<dbReference type="Proteomes" id="UP000053105">
    <property type="component" value="Unassembled WGS sequence"/>
</dbReference>
<feature type="region of interest" description="Disordered" evidence="3">
    <location>
        <begin position="939"/>
        <end position="1051"/>
    </location>
</feature>
<organism evidence="6 7">
    <name type="scientific">Melipona quadrifasciata</name>
    <dbReference type="NCBI Taxonomy" id="166423"/>
    <lineage>
        <taxon>Eukaryota</taxon>
        <taxon>Metazoa</taxon>
        <taxon>Ecdysozoa</taxon>
        <taxon>Arthropoda</taxon>
        <taxon>Hexapoda</taxon>
        <taxon>Insecta</taxon>
        <taxon>Pterygota</taxon>
        <taxon>Neoptera</taxon>
        <taxon>Endopterygota</taxon>
        <taxon>Hymenoptera</taxon>
        <taxon>Apocrita</taxon>
        <taxon>Aculeata</taxon>
        <taxon>Apoidea</taxon>
        <taxon>Anthophila</taxon>
        <taxon>Apidae</taxon>
        <taxon>Melipona</taxon>
    </lineage>
</organism>
<keyword evidence="4" id="KW-0812">Transmembrane</keyword>
<feature type="transmembrane region" description="Helical" evidence="4">
    <location>
        <begin position="904"/>
        <end position="928"/>
    </location>
</feature>
<feature type="region of interest" description="Disordered" evidence="3">
    <location>
        <begin position="855"/>
        <end position="874"/>
    </location>
</feature>
<dbReference type="PANTHER" id="PTHR43903">
    <property type="entry name" value="NEUROLIGIN"/>
    <property type="match status" value="1"/>
</dbReference>
<dbReference type="OrthoDB" id="3200163at2759"/>
<accession>A0A0M8ZT04</accession>
<dbReference type="InterPro" id="IPR051093">
    <property type="entry name" value="Neuroligin/BSAL"/>
</dbReference>
<dbReference type="AlphaFoldDB" id="A0A0M8ZT04"/>
<dbReference type="InterPro" id="IPR029058">
    <property type="entry name" value="AB_hydrolase_fold"/>
</dbReference>
<feature type="domain" description="Carboxylesterase type B" evidence="5">
    <location>
        <begin position="274"/>
        <end position="805"/>
    </location>
</feature>
<dbReference type="Pfam" id="PF00135">
    <property type="entry name" value="COesterase"/>
    <property type="match status" value="1"/>
</dbReference>
<dbReference type="Gene3D" id="3.40.50.1820">
    <property type="entry name" value="alpha/beta hydrolase"/>
    <property type="match status" value="1"/>
</dbReference>
<keyword evidence="7" id="KW-1185">Reference proteome</keyword>
<keyword evidence="4" id="KW-1133">Transmembrane helix</keyword>
<proteinExistence type="inferred from homology"/>
<dbReference type="SUPFAM" id="SSF53474">
    <property type="entry name" value="alpha/beta-Hydrolases"/>
    <property type="match status" value="1"/>
</dbReference>
<evidence type="ECO:0000256" key="2">
    <source>
        <dbReference type="ARBA" id="ARBA00023180"/>
    </source>
</evidence>
<name>A0A0M8ZT04_9HYME</name>
<dbReference type="ESTHER" id="9hyme-a0a0m8zt04">
    <property type="family name" value="Neuroligin"/>
</dbReference>
<reference evidence="6 7" key="1">
    <citation type="submission" date="2015-07" db="EMBL/GenBank/DDBJ databases">
        <title>The genome of Melipona quadrifasciata.</title>
        <authorList>
            <person name="Pan H."/>
            <person name="Kapheim K."/>
        </authorList>
    </citation>
    <scope>NUCLEOTIDE SEQUENCE [LARGE SCALE GENOMIC DNA]</scope>
    <source>
        <strain evidence="6">0111107301</strain>
        <tissue evidence="6">Whole body</tissue>
    </source>
</reference>
<keyword evidence="2" id="KW-0325">Glycoprotein</keyword>
<comment type="similarity">
    <text evidence="1">Belongs to the type-B carboxylesterase/lipase family.</text>
</comment>
<gene>
    <name evidence="6" type="ORF">WN51_02576</name>
</gene>
<dbReference type="STRING" id="166423.A0A0M8ZT04"/>
<evidence type="ECO:0000256" key="4">
    <source>
        <dbReference type="SAM" id="Phobius"/>
    </source>
</evidence>
<feature type="compositionally biased region" description="Low complexity" evidence="3">
    <location>
        <begin position="1025"/>
        <end position="1037"/>
    </location>
</feature>
<feature type="compositionally biased region" description="Low complexity" evidence="3">
    <location>
        <begin position="855"/>
        <end position="870"/>
    </location>
</feature>
<evidence type="ECO:0000256" key="1">
    <source>
        <dbReference type="ARBA" id="ARBA00005964"/>
    </source>
</evidence>
<feature type="compositionally biased region" description="Polar residues" evidence="3">
    <location>
        <begin position="943"/>
        <end position="956"/>
    </location>
</feature>
<evidence type="ECO:0000259" key="5">
    <source>
        <dbReference type="Pfam" id="PF00135"/>
    </source>
</evidence>
<feature type="compositionally biased region" description="Polar residues" evidence="3">
    <location>
        <begin position="973"/>
        <end position="994"/>
    </location>
</feature>
<keyword evidence="4" id="KW-0472">Membrane</keyword>
<evidence type="ECO:0000313" key="7">
    <source>
        <dbReference type="Proteomes" id="UP000053105"/>
    </source>
</evidence>
<feature type="compositionally biased region" description="Pro residues" evidence="3">
    <location>
        <begin position="962"/>
        <end position="972"/>
    </location>
</feature>
<dbReference type="InterPro" id="IPR002018">
    <property type="entry name" value="CarbesteraseB"/>
</dbReference>
<evidence type="ECO:0000313" key="6">
    <source>
        <dbReference type="EMBL" id="KOX70520.1"/>
    </source>
</evidence>
<protein>
    <submittedName>
        <fullName evidence="6">Neuroligin-1</fullName>
    </submittedName>
</protein>
<sequence length="1051" mass="117475">MDAGRGGWHSGWAFGSSPAVFEGCFECNLTCTTETERARKERRAEAGGEGKKKPGVAGWVSPAGHANCNHSKTFCITKLRGDSSTRSVAWPTKQLRDRFRRLKIVGNVVSLPVTAEVKWWRRSRRAVDRPSRPWLKSRSTVMLLASLRVAASKCCHALAMPAGGQEEAAGHEVLEQIEKLPRADYRRRADRPRGIASCHADPLRFAHRRDQEWADTWDSSGILWVDWLSEIVEEERDNQKVWEIGVERSWSSKGRIFRAVNIVNLTLTEDLNSRHLDPVEVFRGIPYAAPPVGDLRFRPPISPIPWDGIKLADSFGAVCPQHFPDIGNDTAALLQMPLGRYQQLKRLYMFLTNQSEDCLFLNLYSGSRGLEAPYAVMVYVHGESFEWGTGNIYDGSVLASAGHVIVITLNYRLGILGFLRTRPYPDRTPGSGGNLALKDIAMGLRWVRENIAAFGGDPTKITLIGHDTGAALANLLLLAPYGKGLFHRVVLSSGSALSPWASVHDPNDLRLKVAEQIGCTTENDEDIADCLRGVPLRELMAVELPEIRFVPRIGPGLPVDQNNPDPGLDMERASDTFIKVPLILGVSTTESNLDFNANDIQYGFEEDHRNRILRTFIRNAYVYHLNEIFSAVRNEYTDWDKPILHPIIIRDSTMEALSDGHTVAPLMRIAFYHARRGAKTYFYHFSHQTKDTGLLQRLGSIRGEDIPYIFGLPLVAGGVFFPRNYSRQDQGVAEAVLTFFTNFAKTGNPNEPHKIESVDYGTPKEKTRYRGLTWEQYETGTQQYLAIAMKPKMKSHYRGHKMAVWLNLIPQLHRPGDDDVSMRHHHFRERGDHFYAGPVRDEWYTPLPLVGTTKPSASSTTACSTSTGDDTITEDITPILDDSEDDAELLQRLASRHYYSTTTALAITVGVGCILLVLNMLIFAGIYYQRDRDKKRAAMDCTPNGQESLPMTTRSSMKAPESPRPAQEPPPSYTTLARSPSIQEHQQIAQSQSTDLDEQSKNEQKSGHGTSNAIHKDPIPPKPPTRTTSSLSTSSGTNTIKKRVQIQEISV</sequence>
<dbReference type="EMBL" id="KQ435859">
    <property type="protein sequence ID" value="KOX70520.1"/>
    <property type="molecule type" value="Genomic_DNA"/>
</dbReference>
<evidence type="ECO:0000256" key="3">
    <source>
        <dbReference type="SAM" id="MobiDB-lite"/>
    </source>
</evidence>